<accession>A0A5N3SBG0</accession>
<dbReference type="InterPro" id="IPR031582">
    <property type="entry name" value="TadF"/>
</dbReference>
<reference evidence="2 3" key="1">
    <citation type="submission" date="2019-09" db="EMBL/GenBank/DDBJ databases">
        <title>Vibrio Fortis S7-72.</title>
        <authorList>
            <person name="Das S.K."/>
        </authorList>
    </citation>
    <scope>NUCLEOTIDE SEQUENCE [LARGE SCALE GENOMIC DNA]</scope>
    <source>
        <strain evidence="2 3">S7-72</strain>
    </source>
</reference>
<keyword evidence="2" id="KW-0547">Nucleotide-binding</keyword>
<protein>
    <submittedName>
        <fullName evidence="2">ATP-binding protein</fullName>
    </submittedName>
</protein>
<organism evidence="2 3">
    <name type="scientific">Vibrio fortis</name>
    <dbReference type="NCBI Taxonomy" id="212667"/>
    <lineage>
        <taxon>Bacteria</taxon>
        <taxon>Pseudomonadati</taxon>
        <taxon>Pseudomonadota</taxon>
        <taxon>Gammaproteobacteria</taxon>
        <taxon>Vibrionales</taxon>
        <taxon>Vibrionaceae</taxon>
        <taxon>Vibrio</taxon>
    </lineage>
</organism>
<dbReference type="Proteomes" id="UP000326687">
    <property type="component" value="Unassembled WGS sequence"/>
</dbReference>
<name>A0A5N3SBG0_9VIBR</name>
<evidence type="ECO:0000313" key="3">
    <source>
        <dbReference type="Proteomes" id="UP000326687"/>
    </source>
</evidence>
<keyword evidence="1" id="KW-1133">Transmembrane helix</keyword>
<comment type="caution">
    <text evidence="2">The sequence shown here is derived from an EMBL/GenBank/DDBJ whole genome shotgun (WGS) entry which is preliminary data.</text>
</comment>
<dbReference type="Pfam" id="PF16964">
    <property type="entry name" value="TadF"/>
    <property type="match status" value="1"/>
</dbReference>
<keyword evidence="2" id="KW-0067">ATP-binding</keyword>
<evidence type="ECO:0000256" key="1">
    <source>
        <dbReference type="SAM" id="Phobius"/>
    </source>
</evidence>
<keyword evidence="1" id="KW-0472">Membrane</keyword>
<dbReference type="EMBL" id="VXDD01000001">
    <property type="protein sequence ID" value="KAB0304194.1"/>
    <property type="molecule type" value="Genomic_DNA"/>
</dbReference>
<evidence type="ECO:0000313" key="2">
    <source>
        <dbReference type="EMBL" id="KAB0304194.1"/>
    </source>
</evidence>
<dbReference type="GO" id="GO:0005524">
    <property type="term" value="F:ATP binding"/>
    <property type="evidence" value="ECO:0007669"/>
    <property type="project" value="UniProtKB-KW"/>
</dbReference>
<feature type="transmembrane region" description="Helical" evidence="1">
    <location>
        <begin position="18"/>
        <end position="37"/>
    </location>
</feature>
<dbReference type="AlphaFoldDB" id="A0A5N3SBG0"/>
<sequence>MNVTNSISSQRGNFSIEFAIVGVCFSLLLIFASDLVVKMSTKGKLDRLSFSAASILKERTQLYDEKSSSNYSQAKQIYDITSLSLSRMSNTFSLDRFGIQLEEMTFSKNGTKNPIVTHQFGLPFTTSQPITDLEHLSVLSSWGRRVPLYRVSLCYRTDNWFGSLIGANYELVCSESIMIGR</sequence>
<proteinExistence type="predicted"/>
<keyword evidence="1" id="KW-0812">Transmembrane</keyword>
<dbReference type="RefSeq" id="WP_150895390.1">
    <property type="nucleotide sequence ID" value="NZ_VXDD01000001.1"/>
</dbReference>
<gene>
    <name evidence="2" type="ORF">F2Z80_09690</name>
</gene>